<evidence type="ECO:0000256" key="3">
    <source>
        <dbReference type="SAM" id="SignalP"/>
    </source>
</evidence>
<evidence type="ECO:0000313" key="5">
    <source>
        <dbReference type="Proteomes" id="UP000823674"/>
    </source>
</evidence>
<dbReference type="PANTHER" id="PTHR35718">
    <property type="entry name" value="EXPRESSED PROTEIN"/>
    <property type="match status" value="1"/>
</dbReference>
<reference evidence="4 5" key="1">
    <citation type="submission" date="2021-03" db="EMBL/GenBank/DDBJ databases">
        <authorList>
            <person name="King G.J."/>
            <person name="Bancroft I."/>
            <person name="Baten A."/>
            <person name="Bloomfield J."/>
            <person name="Borpatragohain P."/>
            <person name="He Z."/>
            <person name="Irish N."/>
            <person name="Irwin J."/>
            <person name="Liu K."/>
            <person name="Mauleon R.P."/>
            <person name="Moore J."/>
            <person name="Morris R."/>
            <person name="Ostergaard L."/>
            <person name="Wang B."/>
            <person name="Wells R."/>
        </authorList>
    </citation>
    <scope>NUCLEOTIDE SEQUENCE [LARGE SCALE GENOMIC DNA]</scope>
    <source>
        <strain evidence="4">R-o-18</strain>
        <tissue evidence="4">Leaf</tissue>
    </source>
</reference>
<evidence type="ECO:0000256" key="2">
    <source>
        <dbReference type="SAM" id="Phobius"/>
    </source>
</evidence>
<dbReference type="EMBL" id="JADBGQ010000004">
    <property type="protein sequence ID" value="KAG5401639.1"/>
    <property type="molecule type" value="Genomic_DNA"/>
</dbReference>
<gene>
    <name evidence="4" type="primary">A04p027070.1_BraROA</name>
    <name evidence="4" type="ORF">IGI04_016246</name>
</gene>
<accession>A0ABQ7MVU0</accession>
<dbReference type="PANTHER" id="PTHR35718:SF4">
    <property type="entry name" value="(RAPE) HYPOTHETICAL PROTEIN"/>
    <property type="match status" value="1"/>
</dbReference>
<keyword evidence="3" id="KW-0732">Signal</keyword>
<evidence type="ECO:0000256" key="1">
    <source>
        <dbReference type="SAM" id="MobiDB-lite"/>
    </source>
</evidence>
<feature type="signal peptide" evidence="3">
    <location>
        <begin position="1"/>
        <end position="22"/>
    </location>
</feature>
<keyword evidence="2" id="KW-0812">Transmembrane</keyword>
<name>A0ABQ7MVU0_BRACM</name>
<dbReference type="Proteomes" id="UP000823674">
    <property type="component" value="Chromosome A04"/>
</dbReference>
<feature type="chain" id="PRO_5046970414" evidence="3">
    <location>
        <begin position="23"/>
        <end position="228"/>
    </location>
</feature>
<comment type="caution">
    <text evidence="4">The sequence shown here is derived from an EMBL/GenBank/DDBJ whole genome shotgun (WGS) entry which is preliminary data.</text>
</comment>
<sequence length="228" mass="24597">MNTKTCLIFFLSSLLITNIALAQDRAPHGLAYETPVAFSPSEFDFFHAQPENPDATLDPCAESGCSPLPVAAKIQGGSAKEQQSEIATMSIGSRTGMGAGGAVMIIFGLVFPMLIASCVAGLQRCCWDPFGASQRRRKVALFKHGPFGKEAQGSECQVDEETRKTQLSTSSSLITRMVGFMVEICNCENLERNSADAIHLPGDRRAPSVAIPGRLDREDANRLPQTNF</sequence>
<evidence type="ECO:0000313" key="4">
    <source>
        <dbReference type="EMBL" id="KAG5401639.1"/>
    </source>
</evidence>
<feature type="region of interest" description="Disordered" evidence="1">
    <location>
        <begin position="208"/>
        <end position="228"/>
    </location>
</feature>
<feature type="transmembrane region" description="Helical" evidence="2">
    <location>
        <begin position="99"/>
        <end position="122"/>
    </location>
</feature>
<proteinExistence type="predicted"/>
<organism evidence="4 5">
    <name type="scientific">Brassica rapa subsp. trilocularis</name>
    <dbReference type="NCBI Taxonomy" id="1813537"/>
    <lineage>
        <taxon>Eukaryota</taxon>
        <taxon>Viridiplantae</taxon>
        <taxon>Streptophyta</taxon>
        <taxon>Embryophyta</taxon>
        <taxon>Tracheophyta</taxon>
        <taxon>Spermatophyta</taxon>
        <taxon>Magnoliopsida</taxon>
        <taxon>eudicotyledons</taxon>
        <taxon>Gunneridae</taxon>
        <taxon>Pentapetalae</taxon>
        <taxon>rosids</taxon>
        <taxon>malvids</taxon>
        <taxon>Brassicales</taxon>
        <taxon>Brassicaceae</taxon>
        <taxon>Brassiceae</taxon>
        <taxon>Brassica</taxon>
    </lineage>
</organism>
<keyword evidence="5" id="KW-1185">Reference proteome</keyword>
<protein>
    <submittedName>
        <fullName evidence="4">Uncharacterized protein</fullName>
    </submittedName>
</protein>
<keyword evidence="2" id="KW-1133">Transmembrane helix</keyword>
<keyword evidence="2" id="KW-0472">Membrane</keyword>